<dbReference type="InterPro" id="IPR020843">
    <property type="entry name" value="ER"/>
</dbReference>
<dbReference type="GO" id="GO:0016491">
    <property type="term" value="F:oxidoreductase activity"/>
    <property type="evidence" value="ECO:0007669"/>
    <property type="project" value="InterPro"/>
</dbReference>
<dbReference type="InterPro" id="IPR051603">
    <property type="entry name" value="Zinc-ADH_QOR/CCCR"/>
</dbReference>
<evidence type="ECO:0000313" key="4">
    <source>
        <dbReference type="Proteomes" id="UP000293638"/>
    </source>
</evidence>
<dbReference type="Proteomes" id="UP000293638">
    <property type="component" value="Unassembled WGS sequence"/>
</dbReference>
<proteinExistence type="predicted"/>
<dbReference type="InterPro" id="IPR013154">
    <property type="entry name" value="ADH-like_N"/>
</dbReference>
<dbReference type="AlphaFoldDB" id="A0A4V2F2T6"/>
<evidence type="ECO:0000313" key="3">
    <source>
        <dbReference type="EMBL" id="RZS80024.1"/>
    </source>
</evidence>
<dbReference type="SUPFAM" id="SSF51735">
    <property type="entry name" value="NAD(P)-binding Rossmann-fold domains"/>
    <property type="match status" value="1"/>
</dbReference>
<comment type="caution">
    <text evidence="3">The sequence shown here is derived from an EMBL/GenBank/DDBJ whole genome shotgun (WGS) entry which is preliminary data.</text>
</comment>
<organism evidence="3 4">
    <name type="scientific">Motilibacter rhizosphaerae</name>
    <dbReference type="NCBI Taxonomy" id="598652"/>
    <lineage>
        <taxon>Bacteria</taxon>
        <taxon>Bacillati</taxon>
        <taxon>Actinomycetota</taxon>
        <taxon>Actinomycetes</taxon>
        <taxon>Motilibacterales</taxon>
        <taxon>Motilibacteraceae</taxon>
        <taxon>Motilibacter</taxon>
    </lineage>
</organism>
<dbReference type="EMBL" id="SGXD01000005">
    <property type="protein sequence ID" value="RZS80024.1"/>
    <property type="molecule type" value="Genomic_DNA"/>
</dbReference>
<dbReference type="PANTHER" id="PTHR44154:SF1">
    <property type="entry name" value="QUINONE OXIDOREDUCTASE"/>
    <property type="match status" value="1"/>
</dbReference>
<name>A0A4V2F2T6_9ACTN</name>
<reference evidence="3 4" key="1">
    <citation type="submission" date="2019-02" db="EMBL/GenBank/DDBJ databases">
        <title>Genomic Encyclopedia of Type Strains, Phase IV (KMG-IV): sequencing the most valuable type-strain genomes for metagenomic binning, comparative biology and taxonomic classification.</title>
        <authorList>
            <person name="Goeker M."/>
        </authorList>
    </citation>
    <scope>NUCLEOTIDE SEQUENCE [LARGE SCALE GENOMIC DNA]</scope>
    <source>
        <strain evidence="3 4">DSM 45622</strain>
    </source>
</reference>
<gene>
    <name evidence="3" type="ORF">EV189_3503</name>
</gene>
<dbReference type="RefSeq" id="WP_130494238.1">
    <property type="nucleotide sequence ID" value="NZ_SGXD01000005.1"/>
</dbReference>
<sequence length="345" mass="35288">MRAITYSRTGGSDVLQLTERPVPEPGPGEVRVRVAYSGVNPTDWKAREGGGPGQPLKFPEQVPDQDGSGVVDAVGPGAGRTVGERVWLWECAWQRAEGTAQEHVVVPADHAVPLPDGASLELGASLGIPAMTAHRALSLAEGAPAQLSPGALEGRTVLVQGGAGAVGNAAIQLARWAGARVVTTVSGPDKARLAERAGAHLVVNYKEEDVVAAVRGFAAGGVDVVVEVAPSANAEKDAQLLARGAVVAIYANDGGDEFPLAVRQLLSSNSRWQFVLVYTIPEQAKIDAVAAVSAAVADGALGVGDERGLPLHVLPLERIGEAHDAVAQGRVGKVLVEVGGSAVAG</sequence>
<protein>
    <submittedName>
        <fullName evidence="3">NADPH2:quinone reductase</fullName>
    </submittedName>
</protein>
<dbReference type="Pfam" id="PF00107">
    <property type="entry name" value="ADH_zinc_N"/>
    <property type="match status" value="1"/>
</dbReference>
<dbReference type="PANTHER" id="PTHR44154">
    <property type="entry name" value="QUINONE OXIDOREDUCTASE"/>
    <property type="match status" value="1"/>
</dbReference>
<feature type="domain" description="Enoyl reductase (ER)" evidence="2">
    <location>
        <begin position="10"/>
        <end position="336"/>
    </location>
</feature>
<evidence type="ECO:0000256" key="1">
    <source>
        <dbReference type="ARBA" id="ARBA00022857"/>
    </source>
</evidence>
<dbReference type="Gene3D" id="3.90.180.10">
    <property type="entry name" value="Medium-chain alcohol dehydrogenases, catalytic domain"/>
    <property type="match status" value="1"/>
</dbReference>
<dbReference type="OrthoDB" id="7355832at2"/>
<dbReference type="CDD" id="cd08253">
    <property type="entry name" value="zeta_crystallin"/>
    <property type="match status" value="1"/>
</dbReference>
<evidence type="ECO:0000259" key="2">
    <source>
        <dbReference type="SMART" id="SM00829"/>
    </source>
</evidence>
<keyword evidence="1" id="KW-0521">NADP</keyword>
<dbReference type="SUPFAM" id="SSF50129">
    <property type="entry name" value="GroES-like"/>
    <property type="match status" value="1"/>
</dbReference>
<dbReference type="InterPro" id="IPR013149">
    <property type="entry name" value="ADH-like_C"/>
</dbReference>
<accession>A0A4V2F2T6</accession>
<dbReference type="InterPro" id="IPR011032">
    <property type="entry name" value="GroES-like_sf"/>
</dbReference>
<dbReference type="SMART" id="SM00829">
    <property type="entry name" value="PKS_ER"/>
    <property type="match status" value="1"/>
</dbReference>
<dbReference type="Pfam" id="PF08240">
    <property type="entry name" value="ADH_N"/>
    <property type="match status" value="1"/>
</dbReference>
<dbReference type="InterPro" id="IPR036291">
    <property type="entry name" value="NAD(P)-bd_dom_sf"/>
</dbReference>
<dbReference type="Gene3D" id="3.40.50.720">
    <property type="entry name" value="NAD(P)-binding Rossmann-like Domain"/>
    <property type="match status" value="1"/>
</dbReference>
<keyword evidence="4" id="KW-1185">Reference proteome</keyword>